<dbReference type="InterPro" id="IPR018247">
    <property type="entry name" value="EF_Hand_1_Ca_BS"/>
</dbReference>
<dbReference type="PROSITE" id="PS50222">
    <property type="entry name" value="EF_HAND_2"/>
    <property type="match status" value="3"/>
</dbReference>
<feature type="compositionally biased region" description="Basic and acidic residues" evidence="3">
    <location>
        <begin position="33"/>
        <end position="56"/>
    </location>
</feature>
<keyword evidence="2" id="KW-0677">Repeat</keyword>
<evidence type="ECO:0000313" key="7">
    <source>
        <dbReference type="Proteomes" id="UP000316095"/>
    </source>
</evidence>
<dbReference type="PROSITE" id="PS00018">
    <property type="entry name" value="EF_HAND_1"/>
    <property type="match status" value="4"/>
</dbReference>
<feature type="compositionally biased region" description="Gly residues" evidence="3">
    <location>
        <begin position="105"/>
        <end position="119"/>
    </location>
</feature>
<gene>
    <name evidence="6" type="ORF">Pan54_40450</name>
</gene>
<feature type="domain" description="EF-hand" evidence="5">
    <location>
        <begin position="200"/>
        <end position="235"/>
    </location>
</feature>
<dbReference type="Pfam" id="PF13499">
    <property type="entry name" value="EF-hand_7"/>
    <property type="match status" value="1"/>
</dbReference>
<keyword evidence="1" id="KW-0479">Metal-binding</keyword>
<evidence type="ECO:0000256" key="4">
    <source>
        <dbReference type="SAM" id="SignalP"/>
    </source>
</evidence>
<protein>
    <submittedName>
        <fullName evidence="6">Transaldolase/EF-hand domain-containing protein</fullName>
    </submittedName>
</protein>
<accession>A0A5C5XNF6</accession>
<sequence length="262" mass="28123" precursor="true">MRLNWLSCGVAALSLTATMAVAQPPGDGNGPPRDGERRGGFGDRRGGDRPEGEREAPPMVKALDTNSDGKITAEELKNATKALMALDGNGDGVLTEEEYGRPRGPRGGFGGGPGGGMGDFMGQFDKDGDGKISKEEAPERMRENFDRMDANGDGVLDQSDFEAMRDRFRQGGGPGGPGGDMASRMKEIDKNGDGKISKEEAPDRMKENFDQIDTNKDGQVDEAEIRQMFERFRGQGGRPGGDRPGGGRPEGDRPERPKAEFE</sequence>
<feature type="compositionally biased region" description="Basic and acidic residues" evidence="3">
    <location>
        <begin position="124"/>
        <end position="150"/>
    </location>
</feature>
<dbReference type="Pfam" id="PF13405">
    <property type="entry name" value="EF-hand_6"/>
    <property type="match status" value="1"/>
</dbReference>
<evidence type="ECO:0000313" key="6">
    <source>
        <dbReference type="EMBL" id="TWT63292.1"/>
    </source>
</evidence>
<feature type="region of interest" description="Disordered" evidence="3">
    <location>
        <begin position="88"/>
        <end position="262"/>
    </location>
</feature>
<dbReference type="SUPFAM" id="SSF47473">
    <property type="entry name" value="EF-hand"/>
    <property type="match status" value="2"/>
</dbReference>
<feature type="compositionally biased region" description="Basic and acidic residues" evidence="3">
    <location>
        <begin position="183"/>
        <end position="233"/>
    </location>
</feature>
<dbReference type="PANTHER" id="PTHR10891">
    <property type="entry name" value="EF-HAND CALCIUM-BINDING DOMAIN CONTAINING PROTEIN"/>
    <property type="match status" value="1"/>
</dbReference>
<feature type="signal peptide" evidence="4">
    <location>
        <begin position="1"/>
        <end position="22"/>
    </location>
</feature>
<evidence type="ECO:0000256" key="2">
    <source>
        <dbReference type="ARBA" id="ARBA00022737"/>
    </source>
</evidence>
<comment type="caution">
    <text evidence="6">The sequence shown here is derived from an EMBL/GenBank/DDBJ whole genome shotgun (WGS) entry which is preliminary data.</text>
</comment>
<feature type="region of interest" description="Disordered" evidence="3">
    <location>
        <begin position="21"/>
        <end position="70"/>
    </location>
</feature>
<keyword evidence="4" id="KW-0732">Signal</keyword>
<dbReference type="RefSeq" id="WP_146505059.1">
    <property type="nucleotide sequence ID" value="NZ_SJPG01000001.1"/>
</dbReference>
<dbReference type="Gene3D" id="1.10.238.10">
    <property type="entry name" value="EF-hand"/>
    <property type="match status" value="4"/>
</dbReference>
<feature type="compositionally biased region" description="Gly residues" evidence="3">
    <location>
        <begin position="170"/>
        <end position="179"/>
    </location>
</feature>
<feature type="compositionally biased region" description="Basic and acidic residues" evidence="3">
    <location>
        <begin position="249"/>
        <end position="262"/>
    </location>
</feature>
<proteinExistence type="predicted"/>
<dbReference type="SMART" id="SM00054">
    <property type="entry name" value="EFh"/>
    <property type="match status" value="4"/>
</dbReference>
<evidence type="ECO:0000259" key="5">
    <source>
        <dbReference type="PROSITE" id="PS50222"/>
    </source>
</evidence>
<dbReference type="Proteomes" id="UP000316095">
    <property type="component" value="Unassembled WGS sequence"/>
</dbReference>
<reference evidence="6 7" key="1">
    <citation type="submission" date="2019-02" db="EMBL/GenBank/DDBJ databases">
        <title>Deep-cultivation of Planctomycetes and their phenomic and genomic characterization uncovers novel biology.</title>
        <authorList>
            <person name="Wiegand S."/>
            <person name="Jogler M."/>
            <person name="Boedeker C."/>
            <person name="Pinto D."/>
            <person name="Vollmers J."/>
            <person name="Rivas-Marin E."/>
            <person name="Kohn T."/>
            <person name="Peeters S.H."/>
            <person name="Heuer A."/>
            <person name="Rast P."/>
            <person name="Oberbeckmann S."/>
            <person name="Bunk B."/>
            <person name="Jeske O."/>
            <person name="Meyerdierks A."/>
            <person name="Storesund J.E."/>
            <person name="Kallscheuer N."/>
            <person name="Luecker S."/>
            <person name="Lage O.M."/>
            <person name="Pohl T."/>
            <person name="Merkel B.J."/>
            <person name="Hornburger P."/>
            <person name="Mueller R.-W."/>
            <person name="Bruemmer F."/>
            <person name="Labrenz M."/>
            <person name="Spormann A.M."/>
            <person name="Op Den Camp H."/>
            <person name="Overmann J."/>
            <person name="Amann R."/>
            <person name="Jetten M.S.M."/>
            <person name="Mascher T."/>
            <person name="Medema M.H."/>
            <person name="Devos D.P."/>
            <person name="Kaster A.-K."/>
            <person name="Ovreas L."/>
            <person name="Rohde M."/>
            <person name="Galperin M.Y."/>
            <person name="Jogler C."/>
        </authorList>
    </citation>
    <scope>NUCLEOTIDE SEQUENCE [LARGE SCALE GENOMIC DNA]</scope>
    <source>
        <strain evidence="6 7">Pan54</strain>
    </source>
</reference>
<evidence type="ECO:0000256" key="1">
    <source>
        <dbReference type="ARBA" id="ARBA00022723"/>
    </source>
</evidence>
<dbReference type="Pfam" id="PF13202">
    <property type="entry name" value="EF-hand_5"/>
    <property type="match status" value="3"/>
</dbReference>
<dbReference type="InterPro" id="IPR039647">
    <property type="entry name" value="EF_hand_pair_protein_CML-like"/>
</dbReference>
<dbReference type="AlphaFoldDB" id="A0A5C5XNF6"/>
<dbReference type="OrthoDB" id="213507at2"/>
<feature type="domain" description="EF-hand" evidence="5">
    <location>
        <begin position="136"/>
        <end position="171"/>
    </location>
</feature>
<feature type="domain" description="EF-hand" evidence="5">
    <location>
        <begin position="59"/>
        <end position="86"/>
    </location>
</feature>
<organism evidence="6 7">
    <name type="scientific">Rubinisphaera italica</name>
    <dbReference type="NCBI Taxonomy" id="2527969"/>
    <lineage>
        <taxon>Bacteria</taxon>
        <taxon>Pseudomonadati</taxon>
        <taxon>Planctomycetota</taxon>
        <taxon>Planctomycetia</taxon>
        <taxon>Planctomycetales</taxon>
        <taxon>Planctomycetaceae</taxon>
        <taxon>Rubinisphaera</taxon>
    </lineage>
</organism>
<feature type="compositionally biased region" description="Gly residues" evidence="3">
    <location>
        <begin position="234"/>
        <end position="248"/>
    </location>
</feature>
<dbReference type="EMBL" id="SJPG01000001">
    <property type="protein sequence ID" value="TWT63292.1"/>
    <property type="molecule type" value="Genomic_DNA"/>
</dbReference>
<dbReference type="GO" id="GO:0005509">
    <property type="term" value="F:calcium ion binding"/>
    <property type="evidence" value="ECO:0007669"/>
    <property type="project" value="InterPro"/>
</dbReference>
<dbReference type="InterPro" id="IPR002048">
    <property type="entry name" value="EF_hand_dom"/>
</dbReference>
<feature type="chain" id="PRO_5022735158" evidence="4">
    <location>
        <begin position="23"/>
        <end position="262"/>
    </location>
</feature>
<keyword evidence="7" id="KW-1185">Reference proteome</keyword>
<evidence type="ECO:0000256" key="3">
    <source>
        <dbReference type="SAM" id="MobiDB-lite"/>
    </source>
</evidence>
<name>A0A5C5XNF6_9PLAN</name>
<dbReference type="InterPro" id="IPR011992">
    <property type="entry name" value="EF-hand-dom_pair"/>
</dbReference>